<evidence type="ECO:0000256" key="1">
    <source>
        <dbReference type="ARBA" id="ARBA00022741"/>
    </source>
</evidence>
<dbReference type="Proteomes" id="UP001217963">
    <property type="component" value="Chromosome VIII"/>
</dbReference>
<dbReference type="OrthoDB" id="2011769at2759"/>
<protein>
    <submittedName>
        <fullName evidence="6">ADP-ribosylation factor 6</fullName>
    </submittedName>
</protein>
<reference evidence="8 11" key="2">
    <citation type="submission" date="2023-02" db="EMBL/GenBank/DDBJ databases">
        <title>Encephalitozoon hellem ATCC 50451 complete genome.</title>
        <authorList>
            <person name="Mascarenhas dos Santos A.C."/>
            <person name="Julian A.T."/>
            <person name="Pombert J.-F."/>
        </authorList>
    </citation>
    <scope>NUCLEOTIDE SEQUENCE [LARGE SCALE GENOMIC DNA]</scope>
    <source>
        <strain evidence="8 11">ATCC 50451</strain>
    </source>
</reference>
<dbReference type="InterPro" id="IPR027417">
    <property type="entry name" value="P-loop_NTPase"/>
</dbReference>
<dbReference type="GO" id="GO:0003924">
    <property type="term" value="F:GTPase activity"/>
    <property type="evidence" value="ECO:0007669"/>
    <property type="project" value="InterPro"/>
</dbReference>
<feature type="binding site" evidence="3">
    <location>
        <begin position="133"/>
        <end position="136"/>
    </location>
    <ligand>
        <name>GTP</name>
        <dbReference type="ChEBI" id="CHEBI:37565"/>
    </ligand>
</feature>
<dbReference type="PROSITE" id="PS51417">
    <property type="entry name" value="ARF"/>
    <property type="match status" value="1"/>
</dbReference>
<dbReference type="AlphaFoldDB" id="A0A9Q9FA51"/>
<feature type="binding site" evidence="4">
    <location>
        <position position="39"/>
    </location>
    <ligand>
        <name>Mg(2+)</name>
        <dbReference type="ChEBI" id="CHEBI:18420"/>
    </ligand>
</feature>
<dbReference type="SMART" id="SM00177">
    <property type="entry name" value="ARF"/>
    <property type="match status" value="1"/>
</dbReference>
<evidence type="ECO:0000313" key="6">
    <source>
        <dbReference type="EMBL" id="UTX43867.1"/>
    </source>
</evidence>
<dbReference type="Proteomes" id="UP001059546">
    <property type="component" value="Chromosome X"/>
</dbReference>
<evidence type="ECO:0000256" key="3">
    <source>
        <dbReference type="PIRSR" id="PIRSR606689-1"/>
    </source>
</evidence>
<name>A0A9Q9FA51_ENCHE</name>
<evidence type="ECO:0000313" key="7">
    <source>
        <dbReference type="EMBL" id="UTX44088.1"/>
    </source>
</evidence>
<dbReference type="InterPro" id="IPR005225">
    <property type="entry name" value="Small_GTP-bd"/>
</dbReference>
<dbReference type="Pfam" id="PF00025">
    <property type="entry name" value="Arf"/>
    <property type="match status" value="1"/>
</dbReference>
<keyword evidence="4" id="KW-0479">Metal-binding</keyword>
<comment type="similarity">
    <text evidence="5">Belongs to the small GTPase superfamily. Arf family.</text>
</comment>
<dbReference type="GO" id="GO:0046872">
    <property type="term" value="F:metal ion binding"/>
    <property type="evidence" value="ECO:0007669"/>
    <property type="project" value="UniProtKB-KW"/>
</dbReference>
<keyword evidence="1 3" id="KW-0547">Nucleotide-binding</keyword>
<dbReference type="NCBIfam" id="TIGR00231">
    <property type="entry name" value="small_GTP"/>
    <property type="match status" value="1"/>
</dbReference>
<dbReference type="Proteomes" id="UP001059546">
    <property type="component" value="Chromosome VIII"/>
</dbReference>
<evidence type="ECO:0000313" key="9">
    <source>
        <dbReference type="EMBL" id="WEL39577.1"/>
    </source>
</evidence>
<dbReference type="EMBL" id="CP075156">
    <property type="protein sequence ID" value="UTX44088.1"/>
    <property type="molecule type" value="Genomic_DNA"/>
</dbReference>
<feature type="binding site" evidence="3">
    <location>
        <begin position="32"/>
        <end position="39"/>
    </location>
    <ligand>
        <name>GTP</name>
        <dbReference type="ChEBI" id="CHEBI:37565"/>
    </ligand>
</feature>
<evidence type="ECO:0000313" key="10">
    <source>
        <dbReference type="Proteomes" id="UP001059546"/>
    </source>
</evidence>
<keyword evidence="2 3" id="KW-0342">GTP-binding</keyword>
<dbReference type="PANTHER" id="PTHR11711">
    <property type="entry name" value="ADP RIBOSYLATION FACTOR-RELATED"/>
    <property type="match status" value="1"/>
</dbReference>
<reference evidence="6" key="1">
    <citation type="submission" date="2021-05" db="EMBL/GenBank/DDBJ databases">
        <title>Encephalitozoon hellem ATCC 50604 Complete Genome.</title>
        <authorList>
            <person name="Mascarenhas dos Santos A.C."/>
            <person name="Julian A.T."/>
            <person name="Pombert J.-F."/>
        </authorList>
    </citation>
    <scope>NUCLEOTIDE SEQUENCE</scope>
    <source>
        <strain evidence="6">ATCC 50604</strain>
    </source>
</reference>
<dbReference type="EMBL" id="CP119069">
    <property type="protein sequence ID" value="WEL39345.1"/>
    <property type="molecule type" value="Genomic_DNA"/>
</dbReference>
<evidence type="ECO:0000256" key="5">
    <source>
        <dbReference type="RuleBase" id="RU003925"/>
    </source>
</evidence>
<dbReference type="PRINTS" id="PR00328">
    <property type="entry name" value="SAR1GTPBP"/>
</dbReference>
<feature type="binding site" evidence="3">
    <location>
        <position position="78"/>
    </location>
    <ligand>
        <name>GTP</name>
        <dbReference type="ChEBI" id="CHEBI:37565"/>
    </ligand>
</feature>
<keyword evidence="4" id="KW-0460">Magnesium</keyword>
<sequence length="212" mass="23905">MGGVISKVNNILYTKLRGIFSGGTERSITMIGLDGAGKTTLLLYLQTGEVHQTVPTLGFNCENVNLGNMKFQVWDIGGQNSFMRFWHQYINDGSGIIYMVDCADPQRFGKSSEELWRILNILSSPRPLLVLANKIDLLREHERGEVIKNIRNEFNLEKYSGPSLIVPISVLQAGSMTSANDENGREIIDAFRWLNKELEKMPRAEVLRTETL</sequence>
<gene>
    <name evidence="6" type="ORF">GPU96_08g16430</name>
    <name evidence="7" type="ORF">GPU96_10g18740</name>
    <name evidence="8" type="ORF">PFJ87_08g02130</name>
    <name evidence="9" type="ORF">PFJ87_10g00210</name>
</gene>
<keyword evidence="11" id="KW-1185">Reference proteome</keyword>
<dbReference type="SMART" id="SM00178">
    <property type="entry name" value="SAR"/>
    <property type="match status" value="1"/>
</dbReference>
<dbReference type="Gene3D" id="3.40.50.300">
    <property type="entry name" value="P-loop containing nucleotide triphosphate hydrolases"/>
    <property type="match status" value="1"/>
</dbReference>
<dbReference type="InterPro" id="IPR006689">
    <property type="entry name" value="Small_GTPase_ARF/SAR"/>
</dbReference>
<dbReference type="GO" id="GO:0005525">
    <property type="term" value="F:GTP binding"/>
    <property type="evidence" value="ECO:0007669"/>
    <property type="project" value="UniProtKB-KW"/>
</dbReference>
<dbReference type="Proteomes" id="UP001217963">
    <property type="component" value="Chromosome X"/>
</dbReference>
<evidence type="ECO:0000256" key="4">
    <source>
        <dbReference type="PIRSR" id="PIRSR606689-2"/>
    </source>
</evidence>
<evidence type="ECO:0000313" key="8">
    <source>
        <dbReference type="EMBL" id="WEL39345.1"/>
    </source>
</evidence>
<proteinExistence type="inferred from homology"/>
<evidence type="ECO:0000313" key="11">
    <source>
        <dbReference type="Proteomes" id="UP001217963"/>
    </source>
</evidence>
<feature type="binding site" evidence="4">
    <location>
        <position position="56"/>
    </location>
    <ligand>
        <name>Mg(2+)</name>
        <dbReference type="ChEBI" id="CHEBI:18420"/>
    </ligand>
</feature>
<dbReference type="EMBL" id="CP075154">
    <property type="protein sequence ID" value="UTX43867.1"/>
    <property type="molecule type" value="Genomic_DNA"/>
</dbReference>
<dbReference type="SUPFAM" id="SSF52540">
    <property type="entry name" value="P-loop containing nucleoside triphosphate hydrolases"/>
    <property type="match status" value="1"/>
</dbReference>
<dbReference type="EMBL" id="CP119071">
    <property type="protein sequence ID" value="WEL39577.1"/>
    <property type="molecule type" value="Genomic_DNA"/>
</dbReference>
<dbReference type="InterPro" id="IPR024156">
    <property type="entry name" value="Small_GTPase_ARF"/>
</dbReference>
<evidence type="ECO:0000256" key="2">
    <source>
        <dbReference type="ARBA" id="ARBA00023134"/>
    </source>
</evidence>
<accession>A0A9Q9FA51</accession>
<organism evidence="6 10">
    <name type="scientific">Encephalitozoon hellem</name>
    <name type="common">Microsporidian parasite</name>
    <dbReference type="NCBI Taxonomy" id="27973"/>
    <lineage>
        <taxon>Eukaryota</taxon>
        <taxon>Fungi</taxon>
        <taxon>Fungi incertae sedis</taxon>
        <taxon>Microsporidia</taxon>
        <taxon>Unikaryonidae</taxon>
        <taxon>Encephalitozoon</taxon>
    </lineage>
</organism>